<feature type="region of interest" description="Disordered" evidence="1">
    <location>
        <begin position="1"/>
        <end position="118"/>
    </location>
</feature>
<feature type="compositionally biased region" description="Low complexity" evidence="1">
    <location>
        <begin position="52"/>
        <end position="78"/>
    </location>
</feature>
<dbReference type="AlphaFoldDB" id="A0A7N0T5J9"/>
<dbReference type="Gramene" id="Kaladp0024s0131.1.v1.1">
    <property type="protein sequence ID" value="Kaladp0024s0131.1.v1.1.CDS.1"/>
    <property type="gene ID" value="Kaladp0024s0131.v1.1"/>
</dbReference>
<keyword evidence="3" id="KW-1185">Reference proteome</keyword>
<evidence type="ECO:0000313" key="2">
    <source>
        <dbReference type="EnsemblPlants" id="Kaladp0024s0131.1.v1.1.CDS.1"/>
    </source>
</evidence>
<dbReference type="Pfam" id="PF05904">
    <property type="entry name" value="DUF863"/>
    <property type="match status" value="1"/>
</dbReference>
<dbReference type="InterPro" id="IPR008581">
    <property type="entry name" value="DUF863_pln"/>
</dbReference>
<reference evidence="2" key="1">
    <citation type="submission" date="2021-01" db="UniProtKB">
        <authorList>
            <consortium name="EnsemblPlants"/>
        </authorList>
    </citation>
    <scope>IDENTIFICATION</scope>
</reference>
<feature type="compositionally biased region" description="Basic residues" evidence="1">
    <location>
        <begin position="96"/>
        <end position="105"/>
    </location>
</feature>
<sequence length="118" mass="12724">MRAMGHSWQSGLTRRAGPRRGRPRLTPAVQPPPAATPSPICSLPFPPKKPAVEAASPSPACSPSTQKRTTTTTTTTTTNKLMSMEDRRSLTGWGKTTRRPRRRQRGGPTGNASVIHIA</sequence>
<evidence type="ECO:0000256" key="1">
    <source>
        <dbReference type="SAM" id="MobiDB-lite"/>
    </source>
</evidence>
<name>A0A7N0T5J9_KALFE</name>
<accession>A0A7N0T5J9</accession>
<organism evidence="2 3">
    <name type="scientific">Kalanchoe fedtschenkoi</name>
    <name type="common">Lavender scallops</name>
    <name type="synonym">South American air plant</name>
    <dbReference type="NCBI Taxonomy" id="63787"/>
    <lineage>
        <taxon>Eukaryota</taxon>
        <taxon>Viridiplantae</taxon>
        <taxon>Streptophyta</taxon>
        <taxon>Embryophyta</taxon>
        <taxon>Tracheophyta</taxon>
        <taxon>Spermatophyta</taxon>
        <taxon>Magnoliopsida</taxon>
        <taxon>eudicotyledons</taxon>
        <taxon>Gunneridae</taxon>
        <taxon>Pentapetalae</taxon>
        <taxon>Saxifragales</taxon>
        <taxon>Crassulaceae</taxon>
        <taxon>Kalanchoe</taxon>
    </lineage>
</organism>
<dbReference type="EnsemblPlants" id="Kaladp0024s0131.1.v1.1">
    <property type="protein sequence ID" value="Kaladp0024s0131.1.v1.1.CDS.1"/>
    <property type="gene ID" value="Kaladp0024s0131.v1.1"/>
</dbReference>
<proteinExistence type="predicted"/>
<dbReference type="Proteomes" id="UP000594263">
    <property type="component" value="Unplaced"/>
</dbReference>
<protein>
    <submittedName>
        <fullName evidence="2">Uncharacterized protein</fullName>
    </submittedName>
</protein>
<evidence type="ECO:0000313" key="3">
    <source>
        <dbReference type="Proteomes" id="UP000594263"/>
    </source>
</evidence>